<dbReference type="AlphaFoldDB" id="A0A2A5WBA9"/>
<evidence type="ECO:0000259" key="3">
    <source>
        <dbReference type="SMART" id="SM00854"/>
    </source>
</evidence>
<dbReference type="Pfam" id="PF09587">
    <property type="entry name" value="PGA_cap"/>
    <property type="match status" value="1"/>
</dbReference>
<comment type="similarity">
    <text evidence="1">Belongs to the CapA family.</text>
</comment>
<feature type="domain" description="Capsule synthesis protein CapA" evidence="3">
    <location>
        <begin position="68"/>
        <end position="395"/>
    </location>
</feature>
<keyword evidence="2" id="KW-0812">Transmembrane</keyword>
<proteinExistence type="inferred from homology"/>
<gene>
    <name evidence="4" type="ORF">CNF02_07295</name>
</gene>
<keyword evidence="2" id="KW-1133">Transmembrane helix</keyword>
<dbReference type="InterPro" id="IPR019079">
    <property type="entry name" value="Capsule_synth_CapA"/>
</dbReference>
<protein>
    <recommendedName>
        <fullName evidence="3">Capsule synthesis protein CapA domain-containing protein</fullName>
    </recommendedName>
</protein>
<evidence type="ECO:0000256" key="1">
    <source>
        <dbReference type="ARBA" id="ARBA00005662"/>
    </source>
</evidence>
<evidence type="ECO:0000313" key="5">
    <source>
        <dbReference type="Proteomes" id="UP000219329"/>
    </source>
</evidence>
<sequence>MTDQIVYEKGKFMVLPFDLKYSNSYLIGTFLFLGLAIVPLFLVKPVLAQSLEPLNLRDMNMTISGEFTFASVGDLMIRRPASQLADADVQAALQLISEADLSFGNMEGELGNLREFEGPLNGFMGTHEVAADLKVMGFDMVNRAQNHLLDSEVAGMLSTNNLLDAAGIVHAGSGRNLEEASAPEFLELPQGRVALVGMHAPIFPEHRRLAATAQEGNLGGRAGLNMLNYSETILVTEEQFASLKQVRDQFQEYRSNYDNPRPLVSNESANSLRFPASSSGRDDPMYRIAAAGELPGTIDYTLNSRDVSRILRSIRNARQYADYVVATAHIHQSQSVLEQQHLSTMPPAFYVDLAHQAIDTGADIFVGHGVQTLRGIEIYRGKPIFYGLGEFFRESLWDLPAVLGMVDADQTSGRYQFSRNFGNSTQSLESIVAISHYDEGELMEVRLYPTELGSDGPDSRLGIPRLAKYDKAREILERVQRLSQEFGTNIDINGSVGIIRVN</sequence>
<dbReference type="PANTHER" id="PTHR33393">
    <property type="entry name" value="POLYGLUTAMINE SYNTHESIS ACCESSORY PROTEIN RV0574C-RELATED"/>
    <property type="match status" value="1"/>
</dbReference>
<name>A0A2A5WBA9_9GAMM</name>
<dbReference type="PANTHER" id="PTHR33393:SF13">
    <property type="entry name" value="PGA BIOSYNTHESIS PROTEIN CAPA"/>
    <property type="match status" value="1"/>
</dbReference>
<evidence type="ECO:0000256" key="2">
    <source>
        <dbReference type="SAM" id="Phobius"/>
    </source>
</evidence>
<accession>A0A2A5WBA9</accession>
<comment type="caution">
    <text evidence="4">The sequence shown here is derived from an EMBL/GenBank/DDBJ whole genome shotgun (WGS) entry which is preliminary data.</text>
</comment>
<keyword evidence="2" id="KW-0472">Membrane</keyword>
<feature type="transmembrane region" description="Helical" evidence="2">
    <location>
        <begin position="25"/>
        <end position="47"/>
    </location>
</feature>
<reference evidence="4 5" key="1">
    <citation type="submission" date="2017-08" db="EMBL/GenBank/DDBJ databases">
        <title>Fine stratification of microbial communities through a metagenomic profile of the photic zone.</title>
        <authorList>
            <person name="Haro-Moreno J.M."/>
            <person name="Lopez-Perez M."/>
            <person name="De La Torre J."/>
            <person name="Picazo A."/>
            <person name="Camacho A."/>
            <person name="Rodriguez-Valera F."/>
        </authorList>
    </citation>
    <scope>NUCLEOTIDE SEQUENCE [LARGE SCALE GENOMIC DNA]</scope>
    <source>
        <strain evidence="4">MED-G28</strain>
    </source>
</reference>
<dbReference type="InterPro" id="IPR029052">
    <property type="entry name" value="Metallo-depent_PP-like"/>
</dbReference>
<dbReference type="Proteomes" id="UP000219329">
    <property type="component" value="Unassembled WGS sequence"/>
</dbReference>
<dbReference type="InterPro" id="IPR052169">
    <property type="entry name" value="CW_Biosynth-Accessory"/>
</dbReference>
<dbReference type="EMBL" id="NTJZ01000006">
    <property type="protein sequence ID" value="PDH33825.1"/>
    <property type="molecule type" value="Genomic_DNA"/>
</dbReference>
<evidence type="ECO:0000313" key="4">
    <source>
        <dbReference type="EMBL" id="PDH33825.1"/>
    </source>
</evidence>
<dbReference type="SMART" id="SM00854">
    <property type="entry name" value="PGA_cap"/>
    <property type="match status" value="1"/>
</dbReference>
<dbReference type="SUPFAM" id="SSF56300">
    <property type="entry name" value="Metallo-dependent phosphatases"/>
    <property type="match status" value="1"/>
</dbReference>
<organism evidence="4 5">
    <name type="scientific">OM182 bacterium MED-G28</name>
    <dbReference type="NCBI Taxonomy" id="1986256"/>
    <lineage>
        <taxon>Bacteria</taxon>
        <taxon>Pseudomonadati</taxon>
        <taxon>Pseudomonadota</taxon>
        <taxon>Gammaproteobacteria</taxon>
        <taxon>OMG group</taxon>
        <taxon>OM182 clade</taxon>
    </lineage>
</organism>